<protein>
    <recommendedName>
        <fullName evidence="3">Phosphatidate cytidylyltransferase</fullName>
    </recommendedName>
</protein>
<sequence length="291" mass="32405">MVVSPPESRLLALVRAELTEPVQPIVAEMAAAIAAQHPGARSVLFYGSCLREQQLDGLMLDFYLIVDDYRTAYPRRWLAWANRLIPPNVFPFAYKGMAAKYAVLSEEDWFRLNGPEARNVSVWARFAQPSRLVWSSDAAAADRAIAAVARAAPTLLAAAEAVQGETVLDWWRRAFSLTYSVELRAERGGRAASVVDAQPDRYERFSEPAIAAIPRNSKGGQWPRRRIEGKLLTVARLAKAAFTFSGGIDYLAWKINRHAGTQIVITDWQRRHPLLAAVTLVPKLLRQGAVR</sequence>
<reference evidence="1 2" key="1">
    <citation type="submission" date="2020-01" db="EMBL/GenBank/DDBJ databases">
        <title>Sphingomonas sp. strain CSW-10.</title>
        <authorList>
            <person name="Chen W.-M."/>
        </authorList>
    </citation>
    <scope>NUCLEOTIDE SEQUENCE [LARGE SCALE GENOMIC DNA]</scope>
    <source>
        <strain evidence="1 2">CSW-10</strain>
    </source>
</reference>
<dbReference type="AlphaFoldDB" id="A0A6M4AQ97"/>
<dbReference type="Proteomes" id="UP000503018">
    <property type="component" value="Chromosome"/>
</dbReference>
<dbReference type="KEGG" id="slan:GV829_00970"/>
<name>A0A6M4AQ97_9SPHN</name>
<evidence type="ECO:0008006" key="3">
    <source>
        <dbReference type="Google" id="ProtNLM"/>
    </source>
</evidence>
<accession>A0A6M4AQ97</accession>
<gene>
    <name evidence="1" type="ORF">GV829_00970</name>
</gene>
<keyword evidence="2" id="KW-1185">Reference proteome</keyword>
<dbReference type="EMBL" id="CP053015">
    <property type="protein sequence ID" value="QJQ31193.1"/>
    <property type="molecule type" value="Genomic_DNA"/>
</dbReference>
<proteinExistence type="predicted"/>
<organism evidence="1 2">
    <name type="scientific">Sphingomonas lacunae</name>
    <dbReference type="NCBI Taxonomy" id="2698828"/>
    <lineage>
        <taxon>Bacteria</taxon>
        <taxon>Pseudomonadati</taxon>
        <taxon>Pseudomonadota</taxon>
        <taxon>Alphaproteobacteria</taxon>
        <taxon>Sphingomonadales</taxon>
        <taxon>Sphingomonadaceae</taxon>
        <taxon>Sphingomonas</taxon>
    </lineage>
</organism>
<evidence type="ECO:0000313" key="2">
    <source>
        <dbReference type="Proteomes" id="UP000503018"/>
    </source>
</evidence>
<evidence type="ECO:0000313" key="1">
    <source>
        <dbReference type="EMBL" id="QJQ31193.1"/>
    </source>
</evidence>
<dbReference type="RefSeq" id="WP_169943408.1">
    <property type="nucleotide sequence ID" value="NZ_CP053015.1"/>
</dbReference>